<gene>
    <name evidence="4" type="ORF">WDU93_09875</name>
</gene>
<keyword evidence="5" id="KW-1185">Reference proteome</keyword>
<evidence type="ECO:0000256" key="1">
    <source>
        <dbReference type="SAM" id="MobiDB-lite"/>
    </source>
</evidence>
<name>A0ABU8LL98_9MICO</name>
<accession>A0ABU8LL98</accession>
<feature type="transmembrane region" description="Helical" evidence="2">
    <location>
        <begin position="171"/>
        <end position="204"/>
    </location>
</feature>
<sequence>MSNDNPSWADAQPTVPIVPAAPPETTHPTLPYPIPPLPAAAQPRYVPPASGAPYGQQPYAPYAPQPYGQHPGSAVQPTAYAPQHPAAYAAQPYAAQPYPVQPYPGQPFVAPRPSSGLALAALICGIAGILVVPFGFWIIVPMLVPIAAVVLGHMALSQLKKRPDLGGKGMAIAGLIMGYVPVVLGVAFAAIMLVSVLMFGLVALPFSFS</sequence>
<feature type="transmembrane region" description="Helical" evidence="2">
    <location>
        <begin position="116"/>
        <end position="136"/>
    </location>
</feature>
<feature type="region of interest" description="Disordered" evidence="1">
    <location>
        <begin position="1"/>
        <end position="33"/>
    </location>
</feature>
<keyword evidence="2" id="KW-1133">Transmembrane helix</keyword>
<dbReference type="InterPro" id="IPR025241">
    <property type="entry name" value="DUF4190"/>
</dbReference>
<evidence type="ECO:0000313" key="5">
    <source>
        <dbReference type="Proteomes" id="UP001366085"/>
    </source>
</evidence>
<evidence type="ECO:0000313" key="4">
    <source>
        <dbReference type="EMBL" id="MEJ1092003.1"/>
    </source>
</evidence>
<evidence type="ECO:0000259" key="3">
    <source>
        <dbReference type="Pfam" id="PF13828"/>
    </source>
</evidence>
<organism evidence="4 5">
    <name type="scientific">Microbacterium istanbulense</name>
    <dbReference type="NCBI Taxonomy" id="3122049"/>
    <lineage>
        <taxon>Bacteria</taxon>
        <taxon>Bacillati</taxon>
        <taxon>Actinomycetota</taxon>
        <taxon>Actinomycetes</taxon>
        <taxon>Micrococcales</taxon>
        <taxon>Microbacteriaceae</taxon>
        <taxon>Microbacterium</taxon>
    </lineage>
</organism>
<evidence type="ECO:0000256" key="2">
    <source>
        <dbReference type="SAM" id="Phobius"/>
    </source>
</evidence>
<proteinExistence type="predicted"/>
<protein>
    <submittedName>
        <fullName evidence="4">DUF4190 domain-containing protein</fullName>
    </submittedName>
</protein>
<dbReference type="Pfam" id="PF13828">
    <property type="entry name" value="DUF4190"/>
    <property type="match status" value="1"/>
</dbReference>
<dbReference type="RefSeq" id="WP_337320098.1">
    <property type="nucleotide sequence ID" value="NZ_JBBDGN010000008.1"/>
</dbReference>
<dbReference type="Proteomes" id="UP001366085">
    <property type="component" value="Unassembled WGS sequence"/>
</dbReference>
<feature type="domain" description="DUF4190" evidence="3">
    <location>
        <begin position="117"/>
        <end position="187"/>
    </location>
</feature>
<reference evidence="4 5" key="1">
    <citation type="submission" date="2024-02" db="EMBL/GenBank/DDBJ databases">
        <authorList>
            <person name="Saticioglu I.B."/>
        </authorList>
    </citation>
    <scope>NUCLEOTIDE SEQUENCE [LARGE SCALE GENOMIC DNA]</scope>
    <source>
        <strain evidence="4 5">Mu-43</strain>
    </source>
</reference>
<keyword evidence="2" id="KW-0812">Transmembrane</keyword>
<comment type="caution">
    <text evidence="4">The sequence shown here is derived from an EMBL/GenBank/DDBJ whole genome shotgun (WGS) entry which is preliminary data.</text>
</comment>
<keyword evidence="2" id="KW-0472">Membrane</keyword>
<dbReference type="EMBL" id="JBBDGN010000008">
    <property type="protein sequence ID" value="MEJ1092003.1"/>
    <property type="molecule type" value="Genomic_DNA"/>
</dbReference>